<dbReference type="Proteomes" id="UP001157418">
    <property type="component" value="Unassembled WGS sequence"/>
</dbReference>
<feature type="transmembrane region" description="Helical" evidence="2">
    <location>
        <begin position="107"/>
        <end position="128"/>
    </location>
</feature>
<keyword evidence="2" id="KW-0812">Transmembrane</keyword>
<evidence type="ECO:0008006" key="5">
    <source>
        <dbReference type="Google" id="ProtNLM"/>
    </source>
</evidence>
<name>A0AAU9PN87_9ASTR</name>
<protein>
    <recommendedName>
        <fullName evidence="5">Transmembrane protein</fullName>
    </recommendedName>
</protein>
<evidence type="ECO:0000313" key="4">
    <source>
        <dbReference type="Proteomes" id="UP001157418"/>
    </source>
</evidence>
<evidence type="ECO:0000313" key="3">
    <source>
        <dbReference type="EMBL" id="CAH1451882.1"/>
    </source>
</evidence>
<organism evidence="3 4">
    <name type="scientific">Lactuca virosa</name>
    <dbReference type="NCBI Taxonomy" id="75947"/>
    <lineage>
        <taxon>Eukaryota</taxon>
        <taxon>Viridiplantae</taxon>
        <taxon>Streptophyta</taxon>
        <taxon>Embryophyta</taxon>
        <taxon>Tracheophyta</taxon>
        <taxon>Spermatophyta</taxon>
        <taxon>Magnoliopsida</taxon>
        <taxon>eudicotyledons</taxon>
        <taxon>Gunneridae</taxon>
        <taxon>Pentapetalae</taxon>
        <taxon>asterids</taxon>
        <taxon>campanulids</taxon>
        <taxon>Asterales</taxon>
        <taxon>Asteraceae</taxon>
        <taxon>Cichorioideae</taxon>
        <taxon>Cichorieae</taxon>
        <taxon>Lactucinae</taxon>
        <taxon>Lactuca</taxon>
    </lineage>
</organism>
<sequence length="157" mass="17866">MPTYSPTRTLTPVDHLHVETKHHRHQTPPSSPTFTISTGKTKLNINPPPLPLFAFIRIRHGLNNSKSMFSFRSTEVKKCSDRSPKPSLFDSDCTLLLCPSLEIDCRYVCWLAVWWVMVVRWCVMWVALEVMFRLVNRGGDGMAVMEVKGGGIDYGGW</sequence>
<evidence type="ECO:0000256" key="2">
    <source>
        <dbReference type="SAM" id="Phobius"/>
    </source>
</evidence>
<keyword evidence="2" id="KW-0472">Membrane</keyword>
<proteinExistence type="predicted"/>
<keyword evidence="4" id="KW-1185">Reference proteome</keyword>
<reference evidence="3 4" key="1">
    <citation type="submission" date="2022-01" db="EMBL/GenBank/DDBJ databases">
        <authorList>
            <person name="Xiong W."/>
            <person name="Schranz E."/>
        </authorList>
    </citation>
    <scope>NUCLEOTIDE SEQUENCE [LARGE SCALE GENOMIC DNA]</scope>
</reference>
<keyword evidence="2" id="KW-1133">Transmembrane helix</keyword>
<feature type="region of interest" description="Disordered" evidence="1">
    <location>
        <begin position="20"/>
        <end position="40"/>
    </location>
</feature>
<gene>
    <name evidence="3" type="ORF">LVIROSA_LOCUS37213</name>
</gene>
<dbReference type="EMBL" id="CAKMRJ010005745">
    <property type="protein sequence ID" value="CAH1451882.1"/>
    <property type="molecule type" value="Genomic_DNA"/>
</dbReference>
<accession>A0AAU9PN87</accession>
<dbReference type="AlphaFoldDB" id="A0AAU9PN87"/>
<evidence type="ECO:0000256" key="1">
    <source>
        <dbReference type="SAM" id="MobiDB-lite"/>
    </source>
</evidence>
<comment type="caution">
    <text evidence="3">The sequence shown here is derived from an EMBL/GenBank/DDBJ whole genome shotgun (WGS) entry which is preliminary data.</text>
</comment>